<dbReference type="InterPro" id="IPR037401">
    <property type="entry name" value="SnoaL-like"/>
</dbReference>
<sequence length="132" mass="14418">MSTTNLDTALRYLQALESGATGEALAAFFHPQVEQREYPNALTRTGQTRGLTALLAGAEKGRKLLSSQRYAVRNTLAQGDTVALEVDWSGTLAVPLRTLAAGDTLRATCGMFLTFQDGRIISQRNYDCFEPF</sequence>
<dbReference type="RefSeq" id="WP_169343105.1">
    <property type="nucleotide sequence ID" value="NZ_JABBJJ010000008.1"/>
</dbReference>
<dbReference type="Proteomes" id="UP000518300">
    <property type="component" value="Unassembled WGS sequence"/>
</dbReference>
<reference evidence="2 3" key="1">
    <citation type="submission" date="2020-04" db="EMBL/GenBank/DDBJ databases">
        <title>Draft genome of Pyxidicoccus fallax type strain.</title>
        <authorList>
            <person name="Whitworth D.E."/>
        </authorList>
    </citation>
    <scope>NUCLEOTIDE SEQUENCE [LARGE SCALE GENOMIC DNA]</scope>
    <source>
        <strain evidence="2 3">DSM 14698</strain>
    </source>
</reference>
<comment type="caution">
    <text evidence="2">The sequence shown here is derived from an EMBL/GenBank/DDBJ whole genome shotgun (WGS) entry which is preliminary data.</text>
</comment>
<name>A0A848LAW3_9BACT</name>
<organism evidence="2 3">
    <name type="scientific">Pyxidicoccus fallax</name>
    <dbReference type="NCBI Taxonomy" id="394095"/>
    <lineage>
        <taxon>Bacteria</taxon>
        <taxon>Pseudomonadati</taxon>
        <taxon>Myxococcota</taxon>
        <taxon>Myxococcia</taxon>
        <taxon>Myxococcales</taxon>
        <taxon>Cystobacterineae</taxon>
        <taxon>Myxococcaceae</taxon>
        <taxon>Pyxidicoccus</taxon>
    </lineage>
</organism>
<dbReference type="InterPro" id="IPR032710">
    <property type="entry name" value="NTF2-like_dom_sf"/>
</dbReference>
<dbReference type="EMBL" id="JABBJJ010000008">
    <property type="protein sequence ID" value="NMO13823.1"/>
    <property type="molecule type" value="Genomic_DNA"/>
</dbReference>
<evidence type="ECO:0000313" key="2">
    <source>
        <dbReference type="EMBL" id="NMO13823.1"/>
    </source>
</evidence>
<dbReference type="Gene3D" id="3.10.450.50">
    <property type="match status" value="1"/>
</dbReference>
<accession>A0A848LAW3</accession>
<proteinExistence type="predicted"/>
<protein>
    <submittedName>
        <fullName evidence="2">Nuclear transport factor 2 family protein</fullName>
    </submittedName>
</protein>
<dbReference type="SUPFAM" id="SSF54427">
    <property type="entry name" value="NTF2-like"/>
    <property type="match status" value="1"/>
</dbReference>
<dbReference type="Pfam" id="PF12680">
    <property type="entry name" value="SnoaL_2"/>
    <property type="match status" value="1"/>
</dbReference>
<keyword evidence="3" id="KW-1185">Reference proteome</keyword>
<evidence type="ECO:0000259" key="1">
    <source>
        <dbReference type="Pfam" id="PF12680"/>
    </source>
</evidence>
<dbReference type="AlphaFoldDB" id="A0A848LAW3"/>
<gene>
    <name evidence="2" type="ORF">HG543_02960</name>
</gene>
<feature type="domain" description="SnoaL-like" evidence="1">
    <location>
        <begin position="11"/>
        <end position="121"/>
    </location>
</feature>
<evidence type="ECO:0000313" key="3">
    <source>
        <dbReference type="Proteomes" id="UP000518300"/>
    </source>
</evidence>